<feature type="domain" description="NAD-dependent epimerase/dehydratase" evidence="1">
    <location>
        <begin position="9"/>
        <end position="235"/>
    </location>
</feature>
<comment type="caution">
    <text evidence="2">The sequence shown here is derived from an EMBL/GenBank/DDBJ whole genome shotgun (WGS) entry which is preliminary data.</text>
</comment>
<dbReference type="RefSeq" id="WP_114497167.1">
    <property type="nucleotide sequence ID" value="NZ_QPJW01000005.1"/>
</dbReference>
<sequence length="320" mass="36545">MGKDAMKSIAILGASGHVGKNVTKFLSEKPNYRIYLFVRSQRKMVSFLRENKMMNNDNISIFTYEDFRQGMYDIVINCIGIGDPNELLRQPYRIFQITEEFDNLVLNYIGNNSNTLYINFSSGAIYGTDFNEEASESKLASIDINHLGIKDFYGISKLHMEAKHRSLANNFIVDIRIFGFFSRYIDRNSSFFLNDVTNSILNNKPLITSRQNMIRDYIHPSDLMLLIECCIDKHSINTSYDAYSLNPVTKVEIIEQCIMEHKLQVQYQNDAGQSQSVTGSKSNYYSVNKSAAEIGYCPSYSSMKCVLEVINQLKSGILNV</sequence>
<evidence type="ECO:0000259" key="1">
    <source>
        <dbReference type="Pfam" id="PF01370"/>
    </source>
</evidence>
<dbReference type="OrthoDB" id="2565354at2"/>
<dbReference type="InterPro" id="IPR050177">
    <property type="entry name" value="Lipid_A_modif_metabolic_enz"/>
</dbReference>
<reference evidence="2 3" key="1">
    <citation type="submission" date="2018-07" db="EMBL/GenBank/DDBJ databases">
        <title>Genomic Encyclopedia of Type Strains, Phase III (KMG-III): the genomes of soil and plant-associated and newly described type strains.</title>
        <authorList>
            <person name="Whitman W."/>
        </authorList>
    </citation>
    <scope>NUCLEOTIDE SEQUENCE [LARGE SCALE GENOMIC DNA]</scope>
    <source>
        <strain evidence="2 3">CECT 8333</strain>
    </source>
</reference>
<proteinExistence type="predicted"/>
<dbReference type="SUPFAM" id="SSF51735">
    <property type="entry name" value="NAD(P)-binding Rossmann-fold domains"/>
    <property type="match status" value="1"/>
</dbReference>
<evidence type="ECO:0000313" key="2">
    <source>
        <dbReference type="EMBL" id="RCX19009.1"/>
    </source>
</evidence>
<gene>
    <name evidence="2" type="ORF">DFP94_10525</name>
</gene>
<dbReference type="Proteomes" id="UP000253090">
    <property type="component" value="Unassembled WGS sequence"/>
</dbReference>
<dbReference type="Pfam" id="PF01370">
    <property type="entry name" value="Epimerase"/>
    <property type="match status" value="1"/>
</dbReference>
<dbReference type="AlphaFoldDB" id="A0A369BBV5"/>
<dbReference type="InterPro" id="IPR001509">
    <property type="entry name" value="Epimerase_deHydtase"/>
</dbReference>
<dbReference type="InterPro" id="IPR036291">
    <property type="entry name" value="NAD(P)-bd_dom_sf"/>
</dbReference>
<organism evidence="2 3">
    <name type="scientific">Fontibacillus phaseoli</name>
    <dbReference type="NCBI Taxonomy" id="1416533"/>
    <lineage>
        <taxon>Bacteria</taxon>
        <taxon>Bacillati</taxon>
        <taxon>Bacillota</taxon>
        <taxon>Bacilli</taxon>
        <taxon>Bacillales</taxon>
        <taxon>Paenibacillaceae</taxon>
        <taxon>Fontibacillus</taxon>
    </lineage>
</organism>
<dbReference type="EMBL" id="QPJW01000005">
    <property type="protein sequence ID" value="RCX19009.1"/>
    <property type="molecule type" value="Genomic_DNA"/>
</dbReference>
<dbReference type="Gene3D" id="3.40.50.720">
    <property type="entry name" value="NAD(P)-binding Rossmann-like Domain"/>
    <property type="match status" value="1"/>
</dbReference>
<protein>
    <submittedName>
        <fullName evidence="2">Nucleoside-diphosphate-sugar epimerase</fullName>
    </submittedName>
</protein>
<accession>A0A369BBV5</accession>
<keyword evidence="3" id="KW-1185">Reference proteome</keyword>
<name>A0A369BBV5_9BACL</name>
<evidence type="ECO:0000313" key="3">
    <source>
        <dbReference type="Proteomes" id="UP000253090"/>
    </source>
</evidence>
<dbReference type="PANTHER" id="PTHR43245">
    <property type="entry name" value="BIFUNCTIONAL POLYMYXIN RESISTANCE PROTEIN ARNA"/>
    <property type="match status" value="1"/>
</dbReference>